<dbReference type="EMBL" id="KZ293483">
    <property type="protein sequence ID" value="PBK60721.1"/>
    <property type="molecule type" value="Genomic_DNA"/>
</dbReference>
<evidence type="ECO:0000313" key="1">
    <source>
        <dbReference type="EMBL" id="PBK60721.1"/>
    </source>
</evidence>
<keyword evidence="2" id="KW-1185">Reference proteome</keyword>
<protein>
    <submittedName>
        <fullName evidence="1">Uncharacterized protein</fullName>
    </submittedName>
</protein>
<name>A0A2H3APH8_9AGAR</name>
<accession>A0A2H3APH8</accession>
<proteinExistence type="predicted"/>
<sequence length="188" mass="21413">MLSASTQGSWEQLVSTQVQEPLTWNFWYRAEFQCYDRNALNFRISGVSAITRPALSSLVIEMSQESGALTETWRPTVKTLRGFRITSPSQPQLSSEESFIFAIFGDLFMEIIVTFYGPLKCYADDSQCTNAYSVSARALVEGSLLDLLTGAFLCLNPGQWAFMLTFRIEKHDFDESKQEKNKKMREEV</sequence>
<dbReference type="AlphaFoldDB" id="A0A2H3APH8"/>
<gene>
    <name evidence="1" type="ORF">ARMSODRAFT_982098</name>
</gene>
<organism evidence="1 2">
    <name type="scientific">Armillaria solidipes</name>
    <dbReference type="NCBI Taxonomy" id="1076256"/>
    <lineage>
        <taxon>Eukaryota</taxon>
        <taxon>Fungi</taxon>
        <taxon>Dikarya</taxon>
        <taxon>Basidiomycota</taxon>
        <taxon>Agaricomycotina</taxon>
        <taxon>Agaricomycetes</taxon>
        <taxon>Agaricomycetidae</taxon>
        <taxon>Agaricales</taxon>
        <taxon>Marasmiineae</taxon>
        <taxon>Physalacriaceae</taxon>
        <taxon>Armillaria</taxon>
    </lineage>
</organism>
<evidence type="ECO:0000313" key="2">
    <source>
        <dbReference type="Proteomes" id="UP000218334"/>
    </source>
</evidence>
<dbReference type="Proteomes" id="UP000218334">
    <property type="component" value="Unassembled WGS sequence"/>
</dbReference>
<reference evidence="2" key="1">
    <citation type="journal article" date="2017" name="Nat. Ecol. Evol.">
        <title>Genome expansion and lineage-specific genetic innovations in the forest pathogenic fungi Armillaria.</title>
        <authorList>
            <person name="Sipos G."/>
            <person name="Prasanna A.N."/>
            <person name="Walter M.C."/>
            <person name="O'Connor E."/>
            <person name="Balint B."/>
            <person name="Krizsan K."/>
            <person name="Kiss B."/>
            <person name="Hess J."/>
            <person name="Varga T."/>
            <person name="Slot J."/>
            <person name="Riley R."/>
            <person name="Boka B."/>
            <person name="Rigling D."/>
            <person name="Barry K."/>
            <person name="Lee J."/>
            <person name="Mihaltcheva S."/>
            <person name="LaButti K."/>
            <person name="Lipzen A."/>
            <person name="Waldron R."/>
            <person name="Moloney N.M."/>
            <person name="Sperisen C."/>
            <person name="Kredics L."/>
            <person name="Vagvoelgyi C."/>
            <person name="Patrignani A."/>
            <person name="Fitzpatrick D."/>
            <person name="Nagy I."/>
            <person name="Doyle S."/>
            <person name="Anderson J.B."/>
            <person name="Grigoriev I.V."/>
            <person name="Gueldener U."/>
            <person name="Muensterkoetter M."/>
            <person name="Nagy L.G."/>
        </authorList>
    </citation>
    <scope>NUCLEOTIDE SEQUENCE [LARGE SCALE GENOMIC DNA]</scope>
    <source>
        <strain evidence="2">28-4</strain>
    </source>
</reference>